<reference evidence="1 2" key="1">
    <citation type="submission" date="2019-03" db="EMBL/GenBank/DDBJ databases">
        <title>Complete genome sequence of Ferrigenium kumadai strain An22, a microaerophilic iron-oxidizing bacterium isolated from a paddy field soil.</title>
        <authorList>
            <person name="Watanabe T."/>
            <person name="Asakawa S."/>
        </authorList>
    </citation>
    <scope>NUCLEOTIDE SEQUENCE [LARGE SCALE GENOMIC DNA]</scope>
    <source>
        <strain evidence="1 2">An22</strain>
    </source>
</reference>
<proteinExistence type="predicted"/>
<dbReference type="KEGG" id="fku:FGKAn22_03700"/>
<evidence type="ECO:0000313" key="1">
    <source>
        <dbReference type="EMBL" id="BBI98677.1"/>
    </source>
</evidence>
<dbReference type="EMBL" id="AP019536">
    <property type="protein sequence ID" value="BBI98677.1"/>
    <property type="molecule type" value="Genomic_DNA"/>
</dbReference>
<evidence type="ECO:0008006" key="3">
    <source>
        <dbReference type="Google" id="ProtNLM"/>
    </source>
</evidence>
<dbReference type="Proteomes" id="UP001319121">
    <property type="component" value="Chromosome"/>
</dbReference>
<organism evidence="1 2">
    <name type="scientific">Ferrigenium kumadai</name>
    <dbReference type="NCBI Taxonomy" id="1682490"/>
    <lineage>
        <taxon>Bacteria</taxon>
        <taxon>Pseudomonadati</taxon>
        <taxon>Pseudomonadota</taxon>
        <taxon>Betaproteobacteria</taxon>
        <taxon>Nitrosomonadales</taxon>
        <taxon>Gallionellaceae</taxon>
        <taxon>Ferrigenium</taxon>
    </lineage>
</organism>
<name>A0AAN1SXW5_9PROT</name>
<dbReference type="RefSeq" id="WP_212786294.1">
    <property type="nucleotide sequence ID" value="NZ_AP019536.1"/>
</dbReference>
<keyword evidence="2" id="KW-1185">Reference proteome</keyword>
<protein>
    <recommendedName>
        <fullName evidence="3">DUF2924 domain-containing protein</fullName>
    </recommendedName>
</protein>
<gene>
    <name evidence="1" type="ORF">FGKAn22_03700</name>
</gene>
<dbReference type="InterPro" id="IPR021322">
    <property type="entry name" value="DUF2924"/>
</dbReference>
<evidence type="ECO:0000313" key="2">
    <source>
        <dbReference type="Proteomes" id="UP001319121"/>
    </source>
</evidence>
<dbReference type="AlphaFoldDB" id="A0AAN1SXW5"/>
<sequence length="125" mass="14090">MKAQLAELMAMDRRALILRWQEVFGHPAPLNSREMLMRQALGWRIQADAQGGLTGSHRRQLRKGPSQPLVVGSRLIRVWQGETHQVMVLEKGYSYAGKHWKSLSAIARAITGTPWSGPVFFGIKK</sequence>
<dbReference type="Pfam" id="PF11149">
    <property type="entry name" value="DUF2924"/>
    <property type="match status" value="1"/>
</dbReference>
<accession>A0AAN1SXW5</accession>